<evidence type="ECO:0000256" key="6">
    <source>
        <dbReference type="ARBA" id="ARBA00023027"/>
    </source>
</evidence>
<evidence type="ECO:0000256" key="2">
    <source>
        <dbReference type="ARBA" id="ARBA00007145"/>
    </source>
</evidence>
<evidence type="ECO:0000256" key="5">
    <source>
        <dbReference type="ARBA" id="ARBA00022840"/>
    </source>
</evidence>
<dbReference type="NCBIfam" id="NF002730">
    <property type="entry name" value="PRK02628.1"/>
    <property type="match status" value="1"/>
</dbReference>
<dbReference type="eggNOG" id="COG0388">
    <property type="taxonomic scope" value="Bacteria"/>
</dbReference>
<evidence type="ECO:0000313" key="12">
    <source>
        <dbReference type="Proteomes" id="UP000003340"/>
    </source>
</evidence>
<comment type="function">
    <text evidence="7">Catalyzes the ATP-dependent amidation of deamido-NAD to form NAD. Uses L-glutamine as a nitrogen source.</text>
</comment>
<keyword evidence="6 7" id="KW-0520">NAD</keyword>
<evidence type="ECO:0000256" key="9">
    <source>
        <dbReference type="RuleBase" id="RU003811"/>
    </source>
</evidence>
<dbReference type="EC" id="6.3.5.1" evidence="7 8"/>
<keyword evidence="3 7" id="KW-0436">Ligase</keyword>
<name>C0EII4_9FIRM</name>
<dbReference type="HAMAP" id="MF_02090">
    <property type="entry name" value="NadE_glutamine_dep"/>
    <property type="match status" value="1"/>
</dbReference>
<dbReference type="InterPro" id="IPR041856">
    <property type="entry name" value="NAD+_synth_C"/>
</dbReference>
<dbReference type="AlphaFoldDB" id="C0EII4"/>
<feature type="binding site" evidence="7">
    <location>
        <position position="648"/>
    </location>
    <ligand>
        <name>deamido-NAD(+)</name>
        <dbReference type="ChEBI" id="CHEBI:58437"/>
        <note>ligand shared between two neighboring subunits</note>
    </ligand>
</feature>
<evidence type="ECO:0000256" key="4">
    <source>
        <dbReference type="ARBA" id="ARBA00022741"/>
    </source>
</evidence>
<dbReference type="PANTHER" id="PTHR23090:SF9">
    <property type="entry name" value="GLUTAMINE-DEPENDENT NAD(+) SYNTHETASE"/>
    <property type="match status" value="1"/>
</dbReference>
<comment type="catalytic activity">
    <reaction evidence="7 8">
        <text>deamido-NAD(+) + L-glutamine + ATP + H2O = L-glutamate + AMP + diphosphate + NAD(+) + H(+)</text>
        <dbReference type="Rhea" id="RHEA:24384"/>
        <dbReference type="ChEBI" id="CHEBI:15377"/>
        <dbReference type="ChEBI" id="CHEBI:15378"/>
        <dbReference type="ChEBI" id="CHEBI:29985"/>
        <dbReference type="ChEBI" id="CHEBI:30616"/>
        <dbReference type="ChEBI" id="CHEBI:33019"/>
        <dbReference type="ChEBI" id="CHEBI:57540"/>
        <dbReference type="ChEBI" id="CHEBI:58359"/>
        <dbReference type="ChEBI" id="CHEBI:58437"/>
        <dbReference type="ChEBI" id="CHEBI:456215"/>
        <dbReference type="EC" id="6.3.5.1"/>
    </reaction>
</comment>
<dbReference type="GO" id="GO:0005737">
    <property type="term" value="C:cytoplasm"/>
    <property type="evidence" value="ECO:0007669"/>
    <property type="project" value="InterPro"/>
</dbReference>
<reference evidence="11 12" key="2">
    <citation type="submission" date="2009-02" db="EMBL/GenBank/DDBJ databases">
        <title>Draft genome sequence of Clostridium methylpentosum (DSM 5476).</title>
        <authorList>
            <person name="Sudarsanam P."/>
            <person name="Ley R."/>
            <person name="Guruge J."/>
            <person name="Turnbaugh P.J."/>
            <person name="Mahowald M."/>
            <person name="Liep D."/>
            <person name="Gordon J."/>
        </authorList>
    </citation>
    <scope>NUCLEOTIDE SEQUENCE [LARGE SCALE GENOMIC DNA]</scope>
    <source>
        <strain evidence="11 12">DSM 5476</strain>
    </source>
</reference>
<dbReference type="Gene3D" id="3.40.50.620">
    <property type="entry name" value="HUPs"/>
    <property type="match status" value="1"/>
</dbReference>
<dbReference type="Pfam" id="PF00795">
    <property type="entry name" value="CN_hydrolase"/>
    <property type="match status" value="1"/>
</dbReference>
<feature type="binding site" evidence="7">
    <location>
        <position position="517"/>
    </location>
    <ligand>
        <name>deamido-NAD(+)</name>
        <dbReference type="ChEBI" id="CHEBI:58437"/>
        <note>ligand shared between two neighboring subunits</note>
    </ligand>
</feature>
<dbReference type="SUPFAM" id="SSF56317">
    <property type="entry name" value="Carbon-nitrogen hydrolase"/>
    <property type="match status" value="1"/>
</dbReference>
<feature type="binding site" evidence="7">
    <location>
        <position position="249"/>
    </location>
    <ligand>
        <name>L-glutamine</name>
        <dbReference type="ChEBI" id="CHEBI:58359"/>
    </ligand>
</feature>
<dbReference type="InterPro" id="IPR003010">
    <property type="entry name" value="C-N_Hydrolase"/>
</dbReference>
<protein>
    <recommendedName>
        <fullName evidence="7 8">Glutamine-dependent NAD(+) synthetase</fullName>
        <ecNumber evidence="7 8">6.3.5.1</ecNumber>
    </recommendedName>
    <alternativeName>
        <fullName evidence="7 8">NAD(+) synthase [glutamine-hydrolyzing]</fullName>
    </alternativeName>
</protein>
<feature type="domain" description="CN hydrolase" evidence="10">
    <location>
        <begin position="60"/>
        <end position="322"/>
    </location>
</feature>
<feature type="binding site" evidence="7">
    <location>
        <position position="512"/>
    </location>
    <ligand>
        <name>ATP</name>
        <dbReference type="ChEBI" id="CHEBI:30616"/>
    </ligand>
</feature>
<dbReference type="GO" id="GO:0009435">
    <property type="term" value="P:NAD+ biosynthetic process"/>
    <property type="evidence" value="ECO:0007669"/>
    <property type="project" value="UniProtKB-UniRule"/>
</dbReference>
<dbReference type="PROSITE" id="PS50263">
    <property type="entry name" value="CN_HYDROLASE"/>
    <property type="match status" value="1"/>
</dbReference>
<dbReference type="InterPro" id="IPR014729">
    <property type="entry name" value="Rossmann-like_a/b/a_fold"/>
</dbReference>
<dbReference type="GO" id="GO:0008795">
    <property type="term" value="F:NAD+ synthase activity"/>
    <property type="evidence" value="ECO:0007669"/>
    <property type="project" value="UniProtKB-UniRule"/>
</dbReference>
<dbReference type="UniPathway" id="UPA00253">
    <property type="reaction ID" value="UER00334"/>
</dbReference>
<dbReference type="Gene3D" id="1.10.10.1140">
    <property type="entry name" value="Glutamine-dependent NAD+ synthetase, C-terminal domain"/>
    <property type="match status" value="1"/>
</dbReference>
<dbReference type="Pfam" id="PF02540">
    <property type="entry name" value="NAD_synthase"/>
    <property type="match status" value="1"/>
</dbReference>
<feature type="active site" description="For glutaminase activity" evidence="7">
    <location>
        <position position="169"/>
    </location>
</feature>
<reference evidence="11 12" key="1">
    <citation type="submission" date="2009-01" db="EMBL/GenBank/DDBJ databases">
        <authorList>
            <person name="Fulton L."/>
            <person name="Clifton S."/>
            <person name="Fulton B."/>
            <person name="Xu J."/>
            <person name="Minx P."/>
            <person name="Pepin K.H."/>
            <person name="Johnson M."/>
            <person name="Bhonagiri V."/>
            <person name="Nash W.E."/>
            <person name="Mardis E.R."/>
            <person name="Wilson R.K."/>
        </authorList>
    </citation>
    <scope>NUCLEOTIDE SEQUENCE [LARGE SCALE GENOMIC DNA]</scope>
    <source>
        <strain evidence="11 12">DSM 5476</strain>
    </source>
</reference>
<feature type="active site" description="Proton acceptor; for glutaminase activity" evidence="7">
    <location>
        <position position="100"/>
    </location>
</feature>
<dbReference type="GO" id="GO:0003952">
    <property type="term" value="F:NAD+ synthase (glutamine-hydrolyzing) activity"/>
    <property type="evidence" value="ECO:0007669"/>
    <property type="project" value="UniProtKB-UniRule"/>
</dbReference>
<dbReference type="InterPro" id="IPR003694">
    <property type="entry name" value="NAD_synthase"/>
</dbReference>
<dbReference type="eggNOG" id="COG0171">
    <property type="taxonomic scope" value="Bacteria"/>
</dbReference>
<dbReference type="CDD" id="cd07570">
    <property type="entry name" value="GAT_Gln-NAD-synth"/>
    <property type="match status" value="1"/>
</dbReference>
<dbReference type="CDD" id="cd00553">
    <property type="entry name" value="NAD_synthase"/>
    <property type="match status" value="1"/>
</dbReference>
<evidence type="ECO:0000256" key="3">
    <source>
        <dbReference type="ARBA" id="ARBA00022598"/>
    </source>
</evidence>
<feature type="binding site" evidence="7">
    <location>
        <position position="255"/>
    </location>
    <ligand>
        <name>L-glutamine</name>
        <dbReference type="ChEBI" id="CHEBI:58359"/>
    </ligand>
</feature>
<comment type="similarity">
    <text evidence="9">Belongs to the NAD synthetase family.</text>
</comment>
<comment type="pathway">
    <text evidence="1 7 8">Cofactor biosynthesis; NAD(+) biosynthesis; NAD(+) from deamido-NAD(+) (L-Gln route): step 1/1.</text>
</comment>
<proteinExistence type="inferred from homology"/>
<keyword evidence="12" id="KW-1185">Reference proteome</keyword>
<dbReference type="Proteomes" id="UP000003340">
    <property type="component" value="Unassembled WGS sequence"/>
</dbReference>
<organism evidence="11 12">
    <name type="scientific">[Clostridium] methylpentosum DSM 5476</name>
    <dbReference type="NCBI Taxonomy" id="537013"/>
    <lineage>
        <taxon>Bacteria</taxon>
        <taxon>Bacillati</taxon>
        <taxon>Bacillota</taxon>
        <taxon>Clostridia</taxon>
        <taxon>Eubacteriales</taxon>
        <taxon>Oscillospiraceae</taxon>
        <taxon>Oscillospiraceae incertae sedis</taxon>
    </lineage>
</organism>
<dbReference type="InterPro" id="IPR022310">
    <property type="entry name" value="NAD/GMP_synthase"/>
</dbReference>
<dbReference type="Gene3D" id="3.60.110.10">
    <property type="entry name" value="Carbon-nitrogen hydrolase"/>
    <property type="match status" value="1"/>
</dbReference>
<evidence type="ECO:0000256" key="7">
    <source>
        <dbReference type="HAMAP-Rule" id="MF_02090"/>
    </source>
</evidence>
<dbReference type="NCBIfam" id="TIGR00552">
    <property type="entry name" value="nadE"/>
    <property type="match status" value="1"/>
</dbReference>
<dbReference type="PIRSF" id="PIRSF006630">
    <property type="entry name" value="NADS_GAT"/>
    <property type="match status" value="1"/>
</dbReference>
<dbReference type="GO" id="GO:0005524">
    <property type="term" value="F:ATP binding"/>
    <property type="evidence" value="ECO:0007669"/>
    <property type="project" value="UniProtKB-UniRule"/>
</dbReference>
<accession>C0EII4</accession>
<evidence type="ECO:0000259" key="10">
    <source>
        <dbReference type="PROSITE" id="PS50263"/>
    </source>
</evidence>
<keyword evidence="4 7" id="KW-0547">Nucleotide-binding</keyword>
<feature type="active site" description="Nucleophile; for glutaminase activity" evidence="7">
    <location>
        <position position="222"/>
    </location>
</feature>
<gene>
    <name evidence="7 11" type="primary">nadE</name>
    <name evidence="11" type="ORF">CLOSTMETH_03679</name>
</gene>
<dbReference type="PANTHER" id="PTHR23090">
    <property type="entry name" value="NH 3 /GLUTAMINE-DEPENDENT NAD + SYNTHETASE"/>
    <property type="match status" value="1"/>
</dbReference>
<comment type="caution">
    <text evidence="11">The sequence shown here is derived from an EMBL/GenBank/DDBJ whole genome shotgun (WGS) entry which is preliminary data.</text>
</comment>
<dbReference type="InterPro" id="IPR036526">
    <property type="entry name" value="C-N_Hydrolase_sf"/>
</dbReference>
<dbReference type="HOGENOM" id="CLU_025662_0_0_9"/>
<feature type="binding site" evidence="7">
    <location>
        <begin position="402"/>
        <end position="409"/>
    </location>
    <ligand>
        <name>ATP</name>
        <dbReference type="ChEBI" id="CHEBI:30616"/>
    </ligand>
</feature>
<evidence type="ECO:0000256" key="8">
    <source>
        <dbReference type="PIRNR" id="PIRNR006630"/>
    </source>
</evidence>
<comment type="similarity">
    <text evidence="2 7 8">In the C-terminal section; belongs to the NAD synthetase family.</text>
</comment>
<feature type="binding site" evidence="7">
    <location>
        <position position="175"/>
    </location>
    <ligand>
        <name>L-glutamine</name>
        <dbReference type="ChEBI" id="CHEBI:58359"/>
    </ligand>
</feature>
<keyword evidence="5 7" id="KW-0067">ATP-binding</keyword>
<dbReference type="SUPFAM" id="SSF52402">
    <property type="entry name" value="Adenine nucleotide alpha hydrolases-like"/>
    <property type="match status" value="1"/>
</dbReference>
<evidence type="ECO:0000313" key="11">
    <source>
        <dbReference type="EMBL" id="EEG28780.1"/>
    </source>
</evidence>
<feature type="binding site" evidence="7">
    <location>
        <position position="488"/>
    </location>
    <ligand>
        <name>deamido-NAD(+)</name>
        <dbReference type="ChEBI" id="CHEBI:58437"/>
        <note>ligand shared between two neighboring subunits</note>
    </ligand>
</feature>
<sequence length="689" mass="76413">MLFSLLFATLAVLNWLSDHTIQIKIIRRRISSPTLHARSRTADLQPNNKRRLFMEQYGMIRVAAATPLNRVGDTRYNAEQTVSLIRRAHARGASLVLFPELSVTAYSCGDLLLSSTLLRGTEQAVQHILDETKELDITAIVGLPVSDGVRLYNCAAVLSKGSICGIVPKQNLPNYGEFYEARWFSPASSLQTDTVTLCGQQTSICCELLFTLGDAKIGIEICEDLWVNSPPSERLAEAGANLICNLSASNAVIGKRSYRSMLVRQRSFCSHCAYLLASAGITESTTDTLYSGHSLIAENGSILAEAMQDNFEEQLLFADIDLERLSSDRRKMTTFPTGGWAQEIELPHGVQAFSLERRLSKTPFLPSSSARKDERMEEIYNIQSLSLAKRLRHTGLKHPVIGISGGLDSTLALLVTVRAMDKLGLDRSNVIGITMPGFGTSGRTLTNSQRLMAALGITSRQIDITEACLKHFEDIGHDPDVQDVTYENVQARERTQILLDIANKNNGLVVGTGDLSELALGWATYAGDHISMYGVNAGVPKTLVRHVVAWTGRTYGGEIEEILKDILDTPVSPELLPTKDGEIAQKTEEIIGDYILHDFFLYYFIRFGFTFDKILFLACHAFGEDYTKEQIKSCLTTFVRRFFSQQFKRSCLPDGPKIGSVTLSPRADWRMPSDCSAALWLEDLNGWEK</sequence>
<dbReference type="InterPro" id="IPR014445">
    <property type="entry name" value="Gln-dep_NAD_synthase"/>
</dbReference>
<dbReference type="GO" id="GO:0004359">
    <property type="term" value="F:glutaminase activity"/>
    <property type="evidence" value="ECO:0007669"/>
    <property type="project" value="InterPro"/>
</dbReference>
<dbReference type="EMBL" id="ACEC01000126">
    <property type="protein sequence ID" value="EEG28780.1"/>
    <property type="molecule type" value="Genomic_DNA"/>
</dbReference>
<evidence type="ECO:0000256" key="1">
    <source>
        <dbReference type="ARBA" id="ARBA00005188"/>
    </source>
</evidence>
<feature type="binding site" evidence="7">
    <location>
        <begin position="522"/>
        <end position="525"/>
    </location>
    <ligand>
        <name>deamido-NAD(+)</name>
        <dbReference type="ChEBI" id="CHEBI:58437"/>
        <note>ligand shared between two neighboring subunits</note>
    </ligand>
</feature>
<dbReference type="STRING" id="537013.CLOSTMETH_03679"/>